<dbReference type="SUPFAM" id="SSF55166">
    <property type="entry name" value="Hedgehog/DD-peptidase"/>
    <property type="match status" value="1"/>
</dbReference>
<dbReference type="GO" id="GO:0008233">
    <property type="term" value="F:peptidase activity"/>
    <property type="evidence" value="ECO:0007669"/>
    <property type="project" value="InterPro"/>
</dbReference>
<organism evidence="3 4">
    <name type="scientific">Planococcus antarcticus DSM 14505</name>
    <dbReference type="NCBI Taxonomy" id="1185653"/>
    <lineage>
        <taxon>Bacteria</taxon>
        <taxon>Bacillati</taxon>
        <taxon>Bacillota</taxon>
        <taxon>Bacilli</taxon>
        <taxon>Bacillales</taxon>
        <taxon>Caryophanaceae</taxon>
        <taxon>Planococcus</taxon>
    </lineage>
</organism>
<evidence type="ECO:0000313" key="4">
    <source>
        <dbReference type="Proteomes" id="UP000004725"/>
    </source>
</evidence>
<feature type="domain" description="Peptidase M15C" evidence="2">
    <location>
        <begin position="101"/>
        <end position="167"/>
    </location>
</feature>
<keyword evidence="1" id="KW-0812">Transmembrane</keyword>
<sequence>MKDLKHTKTAFSILFLLILGGFLFIWLENELAFREELDGRPLPSGLHPIVEEKSDLLVAQAAEIGIDILITDGYRSPEEQDRLHNQGRSAPGTVVTYAEAGESYHNYGLAIDYALRLDDGSVVWDITRDDNDNGESDWFEVAAIGKKLGFDWGGDWQRFKDYPHLEMTFGLSIRELQQGWRPEDKMK</sequence>
<dbReference type="Gene3D" id="3.30.1380.10">
    <property type="match status" value="1"/>
</dbReference>
<evidence type="ECO:0000313" key="3">
    <source>
        <dbReference type="EMBL" id="EIM06577.1"/>
    </source>
</evidence>
<dbReference type="InterPro" id="IPR009045">
    <property type="entry name" value="Zn_M74/Hedgehog-like"/>
</dbReference>
<dbReference type="InterPro" id="IPR052179">
    <property type="entry name" value="DD-CPase-like"/>
</dbReference>
<dbReference type="Proteomes" id="UP000004725">
    <property type="component" value="Unassembled WGS sequence"/>
</dbReference>
<comment type="caution">
    <text evidence="3">The sequence shown here is derived from an EMBL/GenBank/DDBJ whole genome shotgun (WGS) entry which is preliminary data.</text>
</comment>
<evidence type="ECO:0000259" key="2">
    <source>
        <dbReference type="Pfam" id="PF13539"/>
    </source>
</evidence>
<proteinExistence type="predicted"/>
<dbReference type="CDD" id="cd14845">
    <property type="entry name" value="L-Ala-D-Glu_peptidase_like"/>
    <property type="match status" value="1"/>
</dbReference>
<name>A0AA87ILY9_9BACL</name>
<dbReference type="InterPro" id="IPR039561">
    <property type="entry name" value="Peptidase_M15C"/>
</dbReference>
<dbReference type="AlphaFoldDB" id="A0AA87ILY9"/>
<gene>
    <name evidence="3" type="ORF">A1A1_10516</name>
</gene>
<evidence type="ECO:0000256" key="1">
    <source>
        <dbReference type="SAM" id="Phobius"/>
    </source>
</evidence>
<keyword evidence="1" id="KW-1133">Transmembrane helix</keyword>
<dbReference type="Pfam" id="PF13539">
    <property type="entry name" value="Peptidase_M15_4"/>
    <property type="match status" value="1"/>
</dbReference>
<accession>A0AA87ILY9</accession>
<dbReference type="EMBL" id="AJYB01000028">
    <property type="protein sequence ID" value="EIM06577.1"/>
    <property type="molecule type" value="Genomic_DNA"/>
</dbReference>
<reference evidence="3 4" key="1">
    <citation type="journal article" date="2012" name="J. Bacteriol.">
        <title>Genome Sequence of the Antarctic Psychrophile Bacterium Planococcus antarcticus DSM 14505.</title>
        <authorList>
            <person name="Margolles A."/>
            <person name="Gueimonde M."/>
            <person name="Sanchez B."/>
        </authorList>
    </citation>
    <scope>NUCLEOTIDE SEQUENCE [LARGE SCALE GENOMIC DNA]</scope>
    <source>
        <strain evidence="3 4">DSM 14505</strain>
    </source>
</reference>
<dbReference type="PANTHER" id="PTHR34385:SF1">
    <property type="entry name" value="PEPTIDOGLYCAN L-ALANYL-D-GLUTAMATE ENDOPEPTIDASE CWLK"/>
    <property type="match status" value="1"/>
</dbReference>
<protein>
    <submittedName>
        <fullName evidence="3">L-alanoyl-D-glutamate peptidase</fullName>
    </submittedName>
</protein>
<dbReference type="PANTHER" id="PTHR34385">
    <property type="entry name" value="D-ALANYL-D-ALANINE CARBOXYPEPTIDASE"/>
    <property type="match status" value="1"/>
</dbReference>
<feature type="transmembrane region" description="Helical" evidence="1">
    <location>
        <begin position="9"/>
        <end position="27"/>
    </location>
</feature>
<keyword evidence="1" id="KW-0472">Membrane</keyword>